<dbReference type="RefSeq" id="WP_378800598.1">
    <property type="nucleotide sequence ID" value="NZ_JBHUER010000010.1"/>
</dbReference>
<proteinExistence type="predicted"/>
<evidence type="ECO:0000313" key="2">
    <source>
        <dbReference type="Proteomes" id="UP001597308"/>
    </source>
</evidence>
<protein>
    <submittedName>
        <fullName evidence="1">Uncharacterized protein</fullName>
    </submittedName>
</protein>
<evidence type="ECO:0000313" key="1">
    <source>
        <dbReference type="EMBL" id="MFD1704550.1"/>
    </source>
</evidence>
<dbReference type="Proteomes" id="UP001597308">
    <property type="component" value="Unassembled WGS sequence"/>
</dbReference>
<keyword evidence="2" id="KW-1185">Reference proteome</keyword>
<name>A0ABW4K8N7_9HYPH</name>
<gene>
    <name evidence="1" type="ORF">ACFSCV_16200</name>
</gene>
<organism evidence="1 2">
    <name type="scientific">Methylopila henanensis</name>
    <dbReference type="NCBI Taxonomy" id="873516"/>
    <lineage>
        <taxon>Bacteria</taxon>
        <taxon>Pseudomonadati</taxon>
        <taxon>Pseudomonadota</taxon>
        <taxon>Alphaproteobacteria</taxon>
        <taxon>Hyphomicrobiales</taxon>
        <taxon>Methylopilaceae</taxon>
        <taxon>Methylopila</taxon>
    </lineage>
</organism>
<dbReference type="EMBL" id="JBHUER010000010">
    <property type="protein sequence ID" value="MFD1704550.1"/>
    <property type="molecule type" value="Genomic_DNA"/>
</dbReference>
<comment type="caution">
    <text evidence="1">The sequence shown here is derived from an EMBL/GenBank/DDBJ whole genome shotgun (WGS) entry which is preliminary data.</text>
</comment>
<accession>A0ABW4K8N7</accession>
<reference evidence="2" key="1">
    <citation type="journal article" date="2019" name="Int. J. Syst. Evol. Microbiol.">
        <title>The Global Catalogue of Microorganisms (GCM) 10K type strain sequencing project: providing services to taxonomists for standard genome sequencing and annotation.</title>
        <authorList>
            <consortium name="The Broad Institute Genomics Platform"/>
            <consortium name="The Broad Institute Genome Sequencing Center for Infectious Disease"/>
            <person name="Wu L."/>
            <person name="Ma J."/>
        </authorList>
    </citation>
    <scope>NUCLEOTIDE SEQUENCE [LARGE SCALE GENOMIC DNA]</scope>
    <source>
        <strain evidence="2">KCTC 23707</strain>
    </source>
</reference>
<sequence length="124" mass="13623">MATFRLPLGGDVTQAFRIFTSAFSAAGSQFGLININLGRSKAPEVEEEVLQDVGSYGAQLGRIGDGLAVLLAHFRPERELAEPEKKAIRALIRMLDDIADIKEERGRAALRPKRVAWADMDERG</sequence>